<feature type="repeat" description="ANK" evidence="3">
    <location>
        <begin position="1008"/>
        <end position="1040"/>
    </location>
</feature>
<dbReference type="PROSITE" id="PS50297">
    <property type="entry name" value="ANK_REP_REGION"/>
    <property type="match status" value="5"/>
</dbReference>
<dbReference type="SMART" id="SM00248">
    <property type="entry name" value="ANK"/>
    <property type="match status" value="13"/>
</dbReference>
<protein>
    <submittedName>
        <fullName evidence="4">Uncharacterized protein</fullName>
    </submittedName>
</protein>
<dbReference type="InParanoid" id="D2A501"/>
<dbReference type="STRING" id="7070.D2A501"/>
<dbReference type="GO" id="GO:1904108">
    <property type="term" value="P:protein localization to ciliary inversin compartment"/>
    <property type="evidence" value="ECO:0000318"/>
    <property type="project" value="GO_Central"/>
</dbReference>
<dbReference type="eggNOG" id="KOG4177">
    <property type="taxonomic scope" value="Eukaryota"/>
</dbReference>
<dbReference type="HOGENOM" id="CLU_249653_0_0_1"/>
<feature type="repeat" description="ANK" evidence="3">
    <location>
        <begin position="1076"/>
        <end position="1108"/>
    </location>
</feature>
<dbReference type="InterPro" id="IPR036770">
    <property type="entry name" value="Ankyrin_rpt-contain_sf"/>
</dbReference>
<evidence type="ECO:0000256" key="3">
    <source>
        <dbReference type="PROSITE-ProRule" id="PRU00023"/>
    </source>
</evidence>
<dbReference type="Proteomes" id="UP000007266">
    <property type="component" value="Linkage group 8"/>
</dbReference>
<accession>D2A501</accession>
<dbReference type="GO" id="GO:0005929">
    <property type="term" value="C:cilium"/>
    <property type="evidence" value="ECO:0000318"/>
    <property type="project" value="GO_Central"/>
</dbReference>
<organism evidence="4 5">
    <name type="scientific">Tribolium castaneum</name>
    <name type="common">Red flour beetle</name>
    <dbReference type="NCBI Taxonomy" id="7070"/>
    <lineage>
        <taxon>Eukaryota</taxon>
        <taxon>Metazoa</taxon>
        <taxon>Ecdysozoa</taxon>
        <taxon>Arthropoda</taxon>
        <taxon>Hexapoda</taxon>
        <taxon>Insecta</taxon>
        <taxon>Pterygota</taxon>
        <taxon>Neoptera</taxon>
        <taxon>Endopterygota</taxon>
        <taxon>Coleoptera</taxon>
        <taxon>Polyphaga</taxon>
        <taxon>Cucujiformia</taxon>
        <taxon>Tenebrionidae</taxon>
        <taxon>Tenebrionidae incertae sedis</taxon>
        <taxon>Tribolium</taxon>
    </lineage>
</organism>
<dbReference type="PhylomeDB" id="D2A501"/>
<feature type="repeat" description="ANK" evidence="3">
    <location>
        <begin position="1215"/>
        <end position="1247"/>
    </location>
</feature>
<dbReference type="EMBL" id="KQ971361">
    <property type="protein sequence ID" value="EFA05289.1"/>
    <property type="molecule type" value="Genomic_DNA"/>
</dbReference>
<keyword evidence="1" id="KW-0677">Repeat</keyword>
<dbReference type="Gene3D" id="1.25.40.20">
    <property type="entry name" value="Ankyrin repeat-containing domain"/>
    <property type="match status" value="4"/>
</dbReference>
<dbReference type="Pfam" id="PF12796">
    <property type="entry name" value="Ank_2"/>
    <property type="match status" value="4"/>
</dbReference>
<keyword evidence="2 3" id="KW-0040">ANK repeat</keyword>
<dbReference type="InterPro" id="IPR002110">
    <property type="entry name" value="Ankyrin_rpt"/>
</dbReference>
<dbReference type="SUPFAM" id="SSF48403">
    <property type="entry name" value="Ankyrin repeat"/>
    <property type="match status" value="2"/>
</dbReference>
<dbReference type="PROSITE" id="PS50088">
    <property type="entry name" value="ANK_REPEAT"/>
    <property type="match status" value="6"/>
</dbReference>
<dbReference type="Pfam" id="PF00023">
    <property type="entry name" value="Ank"/>
    <property type="match status" value="1"/>
</dbReference>
<reference evidence="4 5" key="1">
    <citation type="journal article" date="2008" name="Nature">
        <title>The genome of the model beetle and pest Tribolium castaneum.</title>
        <authorList>
            <consortium name="Tribolium Genome Sequencing Consortium"/>
            <person name="Richards S."/>
            <person name="Gibbs R.A."/>
            <person name="Weinstock G.M."/>
            <person name="Brown S.J."/>
            <person name="Denell R."/>
            <person name="Beeman R.W."/>
            <person name="Gibbs R."/>
            <person name="Beeman R.W."/>
            <person name="Brown S.J."/>
            <person name="Bucher G."/>
            <person name="Friedrich M."/>
            <person name="Grimmelikhuijzen C.J."/>
            <person name="Klingler M."/>
            <person name="Lorenzen M."/>
            <person name="Richards S."/>
            <person name="Roth S."/>
            <person name="Schroder R."/>
            <person name="Tautz D."/>
            <person name="Zdobnov E.M."/>
            <person name="Muzny D."/>
            <person name="Gibbs R.A."/>
            <person name="Weinstock G.M."/>
            <person name="Attaway T."/>
            <person name="Bell S."/>
            <person name="Buhay C.J."/>
            <person name="Chandrabose M.N."/>
            <person name="Chavez D."/>
            <person name="Clerk-Blankenburg K.P."/>
            <person name="Cree A."/>
            <person name="Dao M."/>
            <person name="Davis C."/>
            <person name="Chacko J."/>
            <person name="Dinh H."/>
            <person name="Dugan-Rocha S."/>
            <person name="Fowler G."/>
            <person name="Garner T.T."/>
            <person name="Garnes J."/>
            <person name="Gnirke A."/>
            <person name="Hawes A."/>
            <person name="Hernandez J."/>
            <person name="Hines S."/>
            <person name="Holder M."/>
            <person name="Hume J."/>
            <person name="Jhangiani S.N."/>
            <person name="Joshi V."/>
            <person name="Khan Z.M."/>
            <person name="Jackson L."/>
            <person name="Kovar C."/>
            <person name="Kowis A."/>
            <person name="Lee S."/>
            <person name="Lewis L.R."/>
            <person name="Margolis J."/>
            <person name="Morgan M."/>
            <person name="Nazareth L.V."/>
            <person name="Nguyen N."/>
            <person name="Okwuonu G."/>
            <person name="Parker D."/>
            <person name="Richards S."/>
            <person name="Ruiz S.J."/>
            <person name="Santibanez J."/>
            <person name="Savard J."/>
            <person name="Scherer S.E."/>
            <person name="Schneider B."/>
            <person name="Sodergren E."/>
            <person name="Tautz D."/>
            <person name="Vattahil S."/>
            <person name="Villasana D."/>
            <person name="White C.S."/>
            <person name="Wright R."/>
            <person name="Park Y."/>
            <person name="Beeman R.W."/>
            <person name="Lord J."/>
            <person name="Oppert B."/>
            <person name="Lorenzen M."/>
            <person name="Brown S."/>
            <person name="Wang L."/>
            <person name="Savard J."/>
            <person name="Tautz D."/>
            <person name="Richards S."/>
            <person name="Weinstock G."/>
            <person name="Gibbs R.A."/>
            <person name="Liu Y."/>
            <person name="Worley K."/>
            <person name="Weinstock G."/>
            <person name="Elsik C.G."/>
            <person name="Reese J.T."/>
            <person name="Elhaik E."/>
            <person name="Landan G."/>
            <person name="Graur D."/>
            <person name="Arensburger P."/>
            <person name="Atkinson P."/>
            <person name="Beeman R.W."/>
            <person name="Beidler J."/>
            <person name="Brown S.J."/>
            <person name="Demuth J.P."/>
            <person name="Drury D.W."/>
            <person name="Du Y.Z."/>
            <person name="Fujiwara H."/>
            <person name="Lorenzen M."/>
            <person name="Maselli V."/>
            <person name="Osanai M."/>
            <person name="Park Y."/>
            <person name="Robertson H.M."/>
            <person name="Tu Z."/>
            <person name="Wang J.J."/>
            <person name="Wang S."/>
            <person name="Richards S."/>
            <person name="Song H."/>
            <person name="Zhang L."/>
            <person name="Sodergren E."/>
            <person name="Werner D."/>
            <person name="Stanke M."/>
            <person name="Morgenstern B."/>
            <person name="Solovyev V."/>
            <person name="Kosarev P."/>
            <person name="Brown G."/>
            <person name="Chen H.C."/>
            <person name="Ermolaeva O."/>
            <person name="Hlavina W."/>
            <person name="Kapustin Y."/>
            <person name="Kiryutin B."/>
            <person name="Kitts P."/>
            <person name="Maglott D."/>
            <person name="Pruitt K."/>
            <person name="Sapojnikov V."/>
            <person name="Souvorov A."/>
            <person name="Mackey A.J."/>
            <person name="Waterhouse R.M."/>
            <person name="Wyder S."/>
            <person name="Zdobnov E.M."/>
            <person name="Zdobnov E.M."/>
            <person name="Wyder S."/>
            <person name="Kriventseva E.V."/>
            <person name="Kadowaki T."/>
            <person name="Bork P."/>
            <person name="Aranda M."/>
            <person name="Bao R."/>
            <person name="Beermann A."/>
            <person name="Berns N."/>
            <person name="Bolognesi R."/>
            <person name="Bonneton F."/>
            <person name="Bopp D."/>
            <person name="Brown S.J."/>
            <person name="Bucher G."/>
            <person name="Butts T."/>
            <person name="Chaumot A."/>
            <person name="Denell R.E."/>
            <person name="Ferrier D.E."/>
            <person name="Friedrich M."/>
            <person name="Gordon C.M."/>
            <person name="Jindra M."/>
            <person name="Klingler M."/>
            <person name="Lan Q."/>
            <person name="Lattorff H.M."/>
            <person name="Laudet V."/>
            <person name="von Levetsow C."/>
            <person name="Liu Z."/>
            <person name="Lutz R."/>
            <person name="Lynch J.A."/>
            <person name="da Fonseca R.N."/>
            <person name="Posnien N."/>
            <person name="Reuter R."/>
            <person name="Roth S."/>
            <person name="Savard J."/>
            <person name="Schinko J.B."/>
            <person name="Schmitt C."/>
            <person name="Schoppmeier M."/>
            <person name="Schroder R."/>
            <person name="Shippy T.D."/>
            <person name="Simonnet F."/>
            <person name="Marques-Souza H."/>
            <person name="Tautz D."/>
            <person name="Tomoyasu Y."/>
            <person name="Trauner J."/>
            <person name="Van der Zee M."/>
            <person name="Vervoort M."/>
            <person name="Wittkopp N."/>
            <person name="Wimmer E.A."/>
            <person name="Yang X."/>
            <person name="Jones A.K."/>
            <person name="Sattelle D.B."/>
            <person name="Ebert P.R."/>
            <person name="Nelson D."/>
            <person name="Scott J.G."/>
            <person name="Beeman R.W."/>
            <person name="Muthukrishnan S."/>
            <person name="Kramer K.J."/>
            <person name="Arakane Y."/>
            <person name="Beeman R.W."/>
            <person name="Zhu Q."/>
            <person name="Hogenkamp D."/>
            <person name="Dixit R."/>
            <person name="Oppert B."/>
            <person name="Jiang H."/>
            <person name="Zou Z."/>
            <person name="Marshall J."/>
            <person name="Elpidina E."/>
            <person name="Vinokurov K."/>
            <person name="Oppert C."/>
            <person name="Zou Z."/>
            <person name="Evans J."/>
            <person name="Lu Z."/>
            <person name="Zhao P."/>
            <person name="Sumathipala N."/>
            <person name="Altincicek B."/>
            <person name="Vilcinskas A."/>
            <person name="Williams M."/>
            <person name="Hultmark D."/>
            <person name="Hetru C."/>
            <person name="Jiang H."/>
            <person name="Grimmelikhuijzen C.J."/>
            <person name="Hauser F."/>
            <person name="Cazzamali G."/>
            <person name="Williamson M."/>
            <person name="Park Y."/>
            <person name="Li B."/>
            <person name="Tanaka Y."/>
            <person name="Predel R."/>
            <person name="Neupert S."/>
            <person name="Schachtner J."/>
            <person name="Verleyen P."/>
            <person name="Raible F."/>
            <person name="Bork P."/>
            <person name="Friedrich M."/>
            <person name="Walden K.K."/>
            <person name="Robertson H.M."/>
            <person name="Angeli S."/>
            <person name="Foret S."/>
            <person name="Bucher G."/>
            <person name="Schuetz S."/>
            <person name="Maleszka R."/>
            <person name="Wimmer E.A."/>
            <person name="Beeman R.W."/>
            <person name="Lorenzen M."/>
            <person name="Tomoyasu Y."/>
            <person name="Miller S.C."/>
            <person name="Grossmann D."/>
            <person name="Bucher G."/>
        </authorList>
    </citation>
    <scope>NUCLEOTIDE SEQUENCE [LARGE SCALE GENOMIC DNA]</scope>
    <source>
        <strain evidence="4 5">Georgia GA2</strain>
    </source>
</reference>
<sequence length="1481" mass="169633">MTLKDREIYTATKGVENEGYEFEIAMLLFYCLDLSYNTQIRDFKIAIYDNEFHPFDDIVIDVSTETTVKYAIQLKHVKDKLILSSHHFGRNGKMVLNKYFKFDFTKSDHVVLFTNGVLNEEMSISGCDIKAKKTLTFLEQCLDTSPSTSQHIYEVSNEETKNKITFFTSQKNRNEIDAAIRTKLEEKFKLHEKNLDSVVQKLKFFLQQWKKGHYKLYKLDKQDIKMKLAEILLQDSLVQLCPNFGPHIDPKILLLQDVIKSRTITTFEKPPSGFDTLFCFDLDKNKLIEDGQELLVGDLDEETKIGVILWRLKIFPLVVKTNEENKQVIREVITDLRDENLNYILLGGDSPDFDQTFKLLRNLSDLKNSQFYDEIVRTFKLSIQGRAETTLEELIAWNPNFSQIVTTRELFLMARGDLHVGEPQEVLPQPYIPRRLFFPVLKIKTIGQFPSDLFAIIGREDVLKKALPKNTFFRFDDCVGRTFIGGKLPPKSVILCRDEKDLRNCLGYKNSNVHCLKALDGENLQLLFSKEKGEELRQFQIFPENQLTLLPNKIKLVVARPGLGKLTMLKFLKNNAPVGHWAVKVDLQEEVGDHGEGFEFQVKNCFKEVNRWVYFYCGIDNLQNGGFAKACQEIREKSGEFQVWVFSEDHLKEQLEKCFEVPAMEIEEFTEEEQQEYITKRLEERQKVAKVLQSFKMLRNNDILGAPMHLYMLTEIFINDPKMEQVLILTEIYRYFINTKYQHYRAKTCDTCESNHNQIIEDGIFYRNEQYKLAAISCLDVPSFKKLKLTCDSNFLTQIKSRGDVIGVIFKVSSDHGIIFTQQTFSDYFAAIWLAEHHQNVGPEFLQRDDLRNILFMFNLEVCKNHPAHISVLYQNLQELEKHQLGDLDPLKRSVLHLSFCHGPKFSKIQREIFDLLVQKAEIDPFQKDELFNWDLLDYAFNLGNFHALERLLGRFATVEGAVLGRLCMVGDLEPLVYYCVKFGCENLLKLASKTPNFGSHVSWEDSNGESLLYLAAKSGSCANTSLLLDQGARIDCATSSYNKMSALHAAVENNCEKIVDLLLKRQAFVDVMDRYRNTPLHLAASKGLQNCAKTLLNFGADVNFSDNFGRTPLQLAASSGHHHLVELFLGHGALIDKSDKLGNTPFSAAFGKKHRKICDLLANLGAKNDRKPSVGEVDQYYILFPLHWVVFTGQLAEIKSLLDEGYSIDEVDHFGRTPLHRAVIGKHQKAVEVFLDRGADVTICDNYKIMPLTRAIFNEDAETTKLLVFQHASVDFKDSFGYTPLHLAAMCGNVEIVKLLLTKNPDFDVCDDFGRKPVDCAVEGGHSGVVALLGGDEGRVGRARQMARFLEVRDTPDLGREELESFGFSFKHLVAMLGRFEDLERFVDEEDFVDVCGNTALDWACKKGHVECVKVLVGCRAVAKAIQGDFLDMARKQREFYKVWTLIDNKILVCWSIFVLLGTVEYKLGGGTEEFLYLKE</sequence>
<feature type="repeat" description="ANK" evidence="3">
    <location>
        <begin position="1109"/>
        <end position="1141"/>
    </location>
</feature>
<dbReference type="PANTHER" id="PTHR24126:SF14">
    <property type="entry name" value="ANK_REP_REGION DOMAIN-CONTAINING PROTEIN"/>
    <property type="match status" value="1"/>
</dbReference>
<feature type="repeat" description="ANK" evidence="3">
    <location>
        <begin position="1281"/>
        <end position="1313"/>
    </location>
</feature>
<reference evidence="4 5" key="2">
    <citation type="journal article" date="2010" name="Nucleic Acids Res.">
        <title>BeetleBase in 2010: revisions to provide comprehensive genomic information for Tribolium castaneum.</title>
        <authorList>
            <person name="Kim H.S."/>
            <person name="Murphy T."/>
            <person name="Xia J."/>
            <person name="Caragea D."/>
            <person name="Park Y."/>
            <person name="Beeman R.W."/>
            <person name="Lorenzen M.D."/>
            <person name="Butcher S."/>
            <person name="Manak J.R."/>
            <person name="Brown S.J."/>
        </authorList>
    </citation>
    <scope>GENOME REANNOTATION</scope>
    <source>
        <strain evidence="4 5">Georgia GA2</strain>
    </source>
</reference>
<evidence type="ECO:0000256" key="1">
    <source>
        <dbReference type="ARBA" id="ARBA00022737"/>
    </source>
</evidence>
<evidence type="ECO:0000256" key="2">
    <source>
        <dbReference type="ARBA" id="ARBA00023043"/>
    </source>
</evidence>
<dbReference type="KEGG" id="tca:103313351"/>
<evidence type="ECO:0000313" key="4">
    <source>
        <dbReference type="EMBL" id="EFA05289.1"/>
    </source>
</evidence>
<evidence type="ECO:0000313" key="5">
    <source>
        <dbReference type="Proteomes" id="UP000007266"/>
    </source>
</evidence>
<keyword evidence="5" id="KW-1185">Reference proteome</keyword>
<name>D2A501_TRICA</name>
<dbReference type="OrthoDB" id="341259at2759"/>
<gene>
    <name evidence="4" type="primary">AUGUSTUS-3.0.2_15446</name>
    <name evidence="4" type="ORF">TcasGA2_TC015446</name>
</gene>
<dbReference type="PANTHER" id="PTHR24126">
    <property type="entry name" value="ANKYRIN REPEAT, PH AND SEC7 DOMAIN CONTAINING PROTEIN SECG-RELATED"/>
    <property type="match status" value="1"/>
</dbReference>
<proteinExistence type="predicted"/>
<feature type="repeat" description="ANK" evidence="3">
    <location>
        <begin position="1043"/>
        <end position="1075"/>
    </location>
</feature>